<reference evidence="9" key="1">
    <citation type="journal article" date="2023" name="Nat. Commun.">
        <title>Diploid and tetraploid genomes of Acorus and the evolution of monocots.</title>
        <authorList>
            <person name="Ma L."/>
            <person name="Liu K.W."/>
            <person name="Li Z."/>
            <person name="Hsiao Y.Y."/>
            <person name="Qi Y."/>
            <person name="Fu T."/>
            <person name="Tang G.D."/>
            <person name="Zhang D."/>
            <person name="Sun W.H."/>
            <person name="Liu D.K."/>
            <person name="Li Y."/>
            <person name="Chen G.Z."/>
            <person name="Liu X.D."/>
            <person name="Liao X.Y."/>
            <person name="Jiang Y.T."/>
            <person name="Yu X."/>
            <person name="Hao Y."/>
            <person name="Huang J."/>
            <person name="Zhao X.W."/>
            <person name="Ke S."/>
            <person name="Chen Y.Y."/>
            <person name="Wu W.L."/>
            <person name="Hsu J.L."/>
            <person name="Lin Y.F."/>
            <person name="Huang M.D."/>
            <person name="Li C.Y."/>
            <person name="Huang L."/>
            <person name="Wang Z.W."/>
            <person name="Zhao X."/>
            <person name="Zhong W.Y."/>
            <person name="Peng D.H."/>
            <person name="Ahmad S."/>
            <person name="Lan S."/>
            <person name="Zhang J.S."/>
            <person name="Tsai W.C."/>
            <person name="Van de Peer Y."/>
            <person name="Liu Z.J."/>
        </authorList>
    </citation>
    <scope>NUCLEOTIDE SEQUENCE</scope>
    <source>
        <strain evidence="9">CP</strain>
    </source>
</reference>
<feature type="compositionally biased region" description="Basic and acidic residues" evidence="7">
    <location>
        <begin position="225"/>
        <end position="245"/>
    </location>
</feature>
<dbReference type="InterPro" id="IPR011011">
    <property type="entry name" value="Znf_FYVE_PHD"/>
</dbReference>
<protein>
    <recommendedName>
        <fullName evidence="8">PHD-type domain-containing protein</fullName>
    </recommendedName>
</protein>
<dbReference type="InterPro" id="IPR032308">
    <property type="entry name" value="TDBD"/>
</dbReference>
<dbReference type="PANTHER" id="PTHR46309:SF1">
    <property type="entry name" value="PHD FINGER PROTEIN 12"/>
    <property type="match status" value="1"/>
</dbReference>
<keyword evidence="5" id="KW-0539">Nucleus</keyword>
<feature type="compositionally biased region" description="Basic and acidic residues" evidence="7">
    <location>
        <begin position="292"/>
        <end position="304"/>
    </location>
</feature>
<dbReference type="GO" id="GO:0008270">
    <property type="term" value="F:zinc ion binding"/>
    <property type="evidence" value="ECO:0007669"/>
    <property type="project" value="UniProtKB-KW"/>
</dbReference>
<keyword evidence="2" id="KW-0479">Metal-binding</keyword>
<dbReference type="GO" id="GO:0003714">
    <property type="term" value="F:transcription corepressor activity"/>
    <property type="evidence" value="ECO:0007669"/>
    <property type="project" value="InterPro"/>
</dbReference>
<feature type="region of interest" description="Disordered" evidence="7">
    <location>
        <begin position="23"/>
        <end position="89"/>
    </location>
</feature>
<dbReference type="CDD" id="cd15532">
    <property type="entry name" value="PHD2_CHD_II"/>
    <property type="match status" value="1"/>
</dbReference>
<feature type="compositionally biased region" description="Basic and acidic residues" evidence="7">
    <location>
        <begin position="380"/>
        <end position="405"/>
    </location>
</feature>
<dbReference type="InterPro" id="IPR016181">
    <property type="entry name" value="Acyl_CoA_acyltransferase"/>
</dbReference>
<feature type="region of interest" description="Disordered" evidence="7">
    <location>
        <begin position="1157"/>
        <end position="1176"/>
    </location>
</feature>
<proteinExistence type="predicted"/>
<evidence type="ECO:0000256" key="5">
    <source>
        <dbReference type="ARBA" id="ARBA00023242"/>
    </source>
</evidence>
<dbReference type="SUPFAM" id="SSF57903">
    <property type="entry name" value="FYVE/PHD zinc finger"/>
    <property type="match status" value="1"/>
</dbReference>
<evidence type="ECO:0000313" key="9">
    <source>
        <dbReference type="EMBL" id="KAK1313042.1"/>
    </source>
</evidence>
<dbReference type="Gene3D" id="3.40.630.30">
    <property type="match status" value="1"/>
</dbReference>
<feature type="compositionally biased region" description="Basic and acidic residues" evidence="7">
    <location>
        <begin position="48"/>
        <end position="76"/>
    </location>
</feature>
<dbReference type="EMBL" id="JAUJYO010000006">
    <property type="protein sequence ID" value="KAK1313042.1"/>
    <property type="molecule type" value="Genomic_DNA"/>
</dbReference>
<dbReference type="PROSITE" id="PS50016">
    <property type="entry name" value="ZF_PHD_2"/>
    <property type="match status" value="1"/>
</dbReference>
<evidence type="ECO:0000256" key="4">
    <source>
        <dbReference type="ARBA" id="ARBA00022833"/>
    </source>
</evidence>
<dbReference type="InterPro" id="IPR013083">
    <property type="entry name" value="Znf_RING/FYVE/PHD"/>
</dbReference>
<dbReference type="Proteomes" id="UP001180020">
    <property type="component" value="Unassembled WGS sequence"/>
</dbReference>
<feature type="region of interest" description="Disordered" evidence="7">
    <location>
        <begin position="517"/>
        <end position="567"/>
    </location>
</feature>
<dbReference type="InterPro" id="IPR042163">
    <property type="entry name" value="PHF12"/>
</dbReference>
<dbReference type="InterPro" id="IPR001965">
    <property type="entry name" value="Znf_PHD"/>
</dbReference>
<dbReference type="PANTHER" id="PTHR46309">
    <property type="entry name" value="PHD FINGER PROTEIN 12"/>
    <property type="match status" value="1"/>
</dbReference>
<dbReference type="SMART" id="SM00249">
    <property type="entry name" value="PHD"/>
    <property type="match status" value="2"/>
</dbReference>
<dbReference type="GO" id="GO:0006357">
    <property type="term" value="P:regulation of transcription by RNA polymerase II"/>
    <property type="evidence" value="ECO:0007669"/>
    <property type="project" value="TreeGrafter"/>
</dbReference>
<comment type="subcellular location">
    <subcellularLocation>
        <location evidence="1">Nucleus</location>
    </subcellularLocation>
</comment>
<dbReference type="CDD" id="cd04301">
    <property type="entry name" value="NAT_SF"/>
    <property type="match status" value="1"/>
</dbReference>
<reference evidence="9" key="2">
    <citation type="submission" date="2023-06" db="EMBL/GenBank/DDBJ databases">
        <authorList>
            <person name="Ma L."/>
            <person name="Liu K.-W."/>
            <person name="Li Z."/>
            <person name="Hsiao Y.-Y."/>
            <person name="Qi Y."/>
            <person name="Fu T."/>
            <person name="Tang G."/>
            <person name="Zhang D."/>
            <person name="Sun W.-H."/>
            <person name="Liu D.-K."/>
            <person name="Li Y."/>
            <person name="Chen G.-Z."/>
            <person name="Liu X.-D."/>
            <person name="Liao X.-Y."/>
            <person name="Jiang Y.-T."/>
            <person name="Yu X."/>
            <person name="Hao Y."/>
            <person name="Huang J."/>
            <person name="Zhao X.-W."/>
            <person name="Ke S."/>
            <person name="Chen Y.-Y."/>
            <person name="Wu W.-L."/>
            <person name="Hsu J.-L."/>
            <person name="Lin Y.-F."/>
            <person name="Huang M.-D."/>
            <person name="Li C.-Y."/>
            <person name="Huang L."/>
            <person name="Wang Z.-W."/>
            <person name="Zhao X."/>
            <person name="Zhong W.-Y."/>
            <person name="Peng D.-H."/>
            <person name="Ahmad S."/>
            <person name="Lan S."/>
            <person name="Zhang J.-S."/>
            <person name="Tsai W.-C."/>
            <person name="Van De Peer Y."/>
            <person name="Liu Z.-J."/>
        </authorList>
    </citation>
    <scope>NUCLEOTIDE SEQUENCE</scope>
    <source>
        <strain evidence="9">CP</strain>
        <tissue evidence="9">Leaves</tissue>
    </source>
</reference>
<organism evidence="9 10">
    <name type="scientific">Acorus calamus</name>
    <name type="common">Sweet flag</name>
    <dbReference type="NCBI Taxonomy" id="4465"/>
    <lineage>
        <taxon>Eukaryota</taxon>
        <taxon>Viridiplantae</taxon>
        <taxon>Streptophyta</taxon>
        <taxon>Embryophyta</taxon>
        <taxon>Tracheophyta</taxon>
        <taxon>Spermatophyta</taxon>
        <taxon>Magnoliopsida</taxon>
        <taxon>Liliopsida</taxon>
        <taxon>Acoraceae</taxon>
        <taxon>Acorus</taxon>
    </lineage>
</organism>
<keyword evidence="10" id="KW-1185">Reference proteome</keyword>
<feature type="region of interest" description="Disordered" evidence="7">
    <location>
        <begin position="222"/>
        <end position="417"/>
    </location>
</feature>
<dbReference type="Pfam" id="PF16135">
    <property type="entry name" value="TDBD"/>
    <property type="match status" value="1"/>
</dbReference>
<feature type="region of interest" description="Disordered" evidence="7">
    <location>
        <begin position="131"/>
        <end position="180"/>
    </location>
</feature>
<comment type="caution">
    <text evidence="9">The sequence shown here is derived from an EMBL/GenBank/DDBJ whole genome shotgun (WGS) entry which is preliminary data.</text>
</comment>
<evidence type="ECO:0000259" key="8">
    <source>
        <dbReference type="PROSITE" id="PS50016"/>
    </source>
</evidence>
<dbReference type="GO" id="GO:0005634">
    <property type="term" value="C:nucleus"/>
    <property type="evidence" value="ECO:0007669"/>
    <property type="project" value="UniProtKB-SubCell"/>
</dbReference>
<keyword evidence="4" id="KW-0862">Zinc</keyword>
<feature type="compositionally biased region" description="Basic and acidic residues" evidence="7">
    <location>
        <begin position="325"/>
        <end position="344"/>
    </location>
</feature>
<evidence type="ECO:0000256" key="3">
    <source>
        <dbReference type="ARBA" id="ARBA00022771"/>
    </source>
</evidence>
<dbReference type="Pfam" id="PF22970">
    <property type="entry name" value="DUF7028"/>
    <property type="match status" value="1"/>
</dbReference>
<evidence type="ECO:0000256" key="1">
    <source>
        <dbReference type="ARBA" id="ARBA00004123"/>
    </source>
</evidence>
<sequence length="1664" mass="184056">MEDETEKPLKVLKISLKEKKRRLVLEKSDSESDGGGKGFVLRPKSPPVKKEANFDGRRGKGPVFDKKRSREGDAMKTMKKGKKLRSQDEEDVIDVKELRGIIKERIAMKQVRALRVQGKGGVLKILPKANGAQSVPEKTYSRRGASEVRRNSARSSNVLGEDDLEHSKSQEKRGLPYQDVLRRKSSNVLSGDDLEHSKCQVKRGISDQDGLRRNPVRSLNVLSGDDLRHSKSKEKRGIADQDGLRRKSVRSSNVLGGDEIEHHKSKEKRGFSDQDVLRRNPVRSSNVLSGDDLEHSKSKEKRGISDQNCLRRKSVLSSNVLGGDESEHHKSKEKRGLSDQDVLRRNPACSSNVLSGDDSEHTESQEKRGLSDQDVLNPRKTQEKSVRKQRVENNGIREPEMDRGQVDVPTPKGTEKCRMTEKQNVRERLKGILLDVGWKIDLRPRNGRDYEDQVYISPPPLNRGYWSIVKAYDALLAEYGCKAENVEEQVLNGKVLPFPIVPLEEIALLKRIQVSKRVGKKRQEETEKKGKGGRKHKREVKSEESRKGTKRRKVKENSATAYDSDMDYSIGSSEKETLRAGKAKRVSGDKGRLVQGRRTEQQRGCALLVRRSSQNEDAGSDDYVLYDGKRTVLSWMIDLRVIPENGKVKYMNRRRTRVVHEGSITRDGIRCKCCSKIVTVPKFEVHAGSKLCQPYENIFVEGVELSLLQCQLDAWNKQEESERCGFYTIDTSGDDPNDDTCIICGDGGDLICCDTCPSTFHQSCLGIKVLPSGDWHCPNCSCRFCGKPGSSYNGNCSTALPLISCGQCQEKFHQECIPEADGFPNDSCSLTLSFCGENCRKLFEQLQKLLGVRNPMEVGFSWTLIKRFDENSKESVPGNALRADCNSKLAVALTVMDECFLPTIDQRSGIDLIHNVLYNCGSNFNRLDYSGFYTLVLEREDEIISVATVRIHGTRLAEMPFIGTRNKYRRQGMCRRLLSAIESVLCSLNVEKLVIPAIPELFDTWTLMFGFKPLEEAHRQEMKSISMLVFPFTDMLHKPLLKQDLYEEKAASIEDGRTIEVESGTQLKPEMESNSVVLPLSVNNSHSPDKVCESHQPEVGIMVEGAILHDQKVFNHSGMETGPHIISVDSHLQTPPCSNLHHSYEVKIANDGVQTTSESGEANICGGKPVYNNDEHPDEVLEANPHAVAHLNSSEFLTSGPMSNCQSSEEGFHAVTVESAETELEYCASKEASGHHTSEAISDSSVLVASDSLPASHGDLEAAMVKNSGRSAIEDSSCQIDSPGVKDEVISYSSVAVVNDSCAGCPDELETTDGLNSGHYDNKTSSEKIDDTGVENDVLSHCHVAVENEFHTVCPDELNVAICEDSGCIVTEYKSELINMPKVKDEVAVEDSGNSTFVTSRGTEFSTVVSDRLNTYSSNEYMADGMHENKVLAAAAEPAVDAAIIHVSSSDPSDKKAQVSPGNSPCLAPQIETRVSSIVQNVQDSDGKVAHGISKFLDESKHTNCTSEMYSDDKPILTNGYVESSDRKVSIRLSGGDTDHWKTDNHGIALEQDSCTLVVNHVENLVESKSTAADAEHGIDGGEDVHDVPPEIEAIMINHVDSTHGCDEYADDINGLKDDKVSMESDVCASVGDEVHGHGAFKQIVDIPCLNHEPISQASDMSST</sequence>
<feature type="compositionally biased region" description="Basic and acidic residues" evidence="7">
    <location>
        <begin position="165"/>
        <end position="174"/>
    </location>
</feature>
<gene>
    <name evidence="9" type="ORF">QJS10_CPA06g01946</name>
</gene>
<feature type="compositionally biased region" description="Basic and acidic residues" evidence="7">
    <location>
        <begin position="358"/>
        <end position="371"/>
    </location>
</feature>
<keyword evidence="3 6" id="KW-0863">Zinc-finger</keyword>
<dbReference type="SUPFAM" id="SSF55729">
    <property type="entry name" value="Acyl-CoA N-acyltransferases (Nat)"/>
    <property type="match status" value="1"/>
</dbReference>
<feature type="compositionally biased region" description="Basic and acidic residues" evidence="7">
    <location>
        <begin position="521"/>
        <end position="530"/>
    </location>
</feature>
<evidence type="ECO:0000313" key="10">
    <source>
        <dbReference type="Proteomes" id="UP001180020"/>
    </source>
</evidence>
<dbReference type="InterPro" id="IPR054292">
    <property type="entry name" value="DUF7028"/>
</dbReference>
<dbReference type="Gene3D" id="3.30.40.10">
    <property type="entry name" value="Zinc/RING finger domain, C3HC4 (zinc finger)"/>
    <property type="match status" value="1"/>
</dbReference>
<accession>A0AAV9ELM7</accession>
<dbReference type="InterPro" id="IPR056511">
    <property type="entry name" value="IDM1_C"/>
</dbReference>
<evidence type="ECO:0000256" key="6">
    <source>
        <dbReference type="PROSITE-ProRule" id="PRU00146"/>
    </source>
</evidence>
<dbReference type="Pfam" id="PF23209">
    <property type="entry name" value="IDM1_C"/>
    <property type="match status" value="1"/>
</dbReference>
<feature type="domain" description="PHD-type" evidence="8">
    <location>
        <begin position="738"/>
        <end position="783"/>
    </location>
</feature>
<name>A0AAV9ELM7_ACOCL</name>
<dbReference type="InterPro" id="IPR019787">
    <property type="entry name" value="Znf_PHD-finger"/>
</dbReference>
<feature type="compositionally biased region" description="Basic and acidic residues" evidence="7">
    <location>
        <begin position="259"/>
        <end position="278"/>
    </location>
</feature>
<evidence type="ECO:0000256" key="7">
    <source>
        <dbReference type="SAM" id="MobiDB-lite"/>
    </source>
</evidence>
<evidence type="ECO:0000256" key="2">
    <source>
        <dbReference type="ARBA" id="ARBA00022723"/>
    </source>
</evidence>
<dbReference type="Pfam" id="PF00628">
    <property type="entry name" value="PHD"/>
    <property type="match status" value="1"/>
</dbReference>